<feature type="binding site" evidence="17">
    <location>
        <position position="64"/>
    </location>
    <ligand>
        <name>[4Fe-4S] cluster</name>
        <dbReference type="ChEBI" id="CHEBI:49883"/>
        <note>4Fe-4S-S-AdoMet</note>
    </ligand>
</feature>
<sequence>MSQSIVEKYGEARLPRYTSYPTAPNFTADIVPGTYAGWLSSIPTNRATSLYLHIPFCRSMCWYCGCHTTITEKDKPILDYLDVLHREIELVAAQRKDSLNVGEIHFGGGTPTIIEPEEFVALMQALRTKLGFAPEVNTAVEIDPRRLQAEMMEALGRSGVTRASLGVQSFDPKVQKAINRIQTAETTLKAVDGLRANGIHAINFDLIYGLPFQTVESCVETVDTAVQMRPDRFAVFGYAHIPTFKKHQRLIDEAALPDAQGRHAQAEAIAERLVAAGYRQIGLDHFALPDDELAVAQREGRLHRNFQGYTTDACETLVGLGASAIGRLGQGYHQNEVPPGLYANRVSTGELPTAKTYALTSEDRLRAEVIERLMCDFSVDVAAICAAHDFDADLLLKDNKALDALESDGLIRRGAGTVQVNDAHRFVIRAVAAAFDAYLGASQRTYSKAA</sequence>
<dbReference type="InterPro" id="IPR058240">
    <property type="entry name" value="rSAM_sf"/>
</dbReference>
<dbReference type="SFLD" id="SFLDS00029">
    <property type="entry name" value="Radical_SAM"/>
    <property type="match status" value="1"/>
</dbReference>
<feature type="binding site" evidence="17">
    <location>
        <position position="61"/>
    </location>
    <ligand>
        <name>[4Fe-4S] cluster</name>
        <dbReference type="ChEBI" id="CHEBI:49883"/>
        <note>4Fe-4S-S-AdoMet</note>
    </ligand>
</feature>
<dbReference type="InterPro" id="IPR007197">
    <property type="entry name" value="rSAM"/>
</dbReference>
<dbReference type="PANTHER" id="PTHR13932">
    <property type="entry name" value="COPROPORPHYRINIGEN III OXIDASE"/>
    <property type="match status" value="1"/>
</dbReference>
<evidence type="ECO:0000259" key="18">
    <source>
        <dbReference type="PROSITE" id="PS51918"/>
    </source>
</evidence>
<comment type="pathway">
    <text evidence="2 15">Porphyrin-containing compound metabolism; protoporphyrin-IX biosynthesis; protoporphyrinogen-IX from coproporphyrinogen-III (AdoMet route): step 1/1.</text>
</comment>
<dbReference type="NCBIfam" id="TIGR00538">
    <property type="entry name" value="hemN"/>
    <property type="match status" value="1"/>
</dbReference>
<accession>A0A7W9YZ43</accession>
<feature type="binding site" evidence="16">
    <location>
        <position position="141"/>
    </location>
    <ligand>
        <name>S-adenosyl-L-methionine</name>
        <dbReference type="ChEBI" id="CHEBI:59789"/>
        <label>1</label>
    </ligand>
</feature>
<dbReference type="InterPro" id="IPR023404">
    <property type="entry name" value="rSAM_horseshoe"/>
</dbReference>
<keyword evidence="11 15" id="KW-0411">Iron-sulfur</keyword>
<dbReference type="SFLD" id="SFLDG01065">
    <property type="entry name" value="anaerobic_coproporphyrinogen-I"/>
    <property type="match status" value="1"/>
</dbReference>
<dbReference type="Gene3D" id="1.10.10.920">
    <property type="match status" value="1"/>
</dbReference>
<feature type="binding site" evidence="16">
    <location>
        <position position="51"/>
    </location>
    <ligand>
        <name>S-adenosyl-L-methionine</name>
        <dbReference type="ChEBI" id="CHEBI:59789"/>
        <label>1</label>
    </ligand>
</feature>
<comment type="function">
    <text evidence="13">Involved in the heme biosynthesis. Catalyzes the anaerobic oxidative decarboxylation of propionate groups of rings A and B of coproporphyrinogen III to yield the vinyl groups in protoporphyrinogen IX.</text>
</comment>
<evidence type="ECO:0000313" key="20">
    <source>
        <dbReference type="Proteomes" id="UP000535501"/>
    </source>
</evidence>
<comment type="subunit">
    <text evidence="4">Monomer.</text>
</comment>
<dbReference type="PIRSF" id="PIRSF000167">
    <property type="entry name" value="HemN"/>
    <property type="match status" value="1"/>
</dbReference>
<evidence type="ECO:0000256" key="2">
    <source>
        <dbReference type="ARBA" id="ARBA00004785"/>
    </source>
</evidence>
<evidence type="ECO:0000256" key="7">
    <source>
        <dbReference type="ARBA" id="ARBA00022691"/>
    </source>
</evidence>
<comment type="caution">
    <text evidence="19">The sequence shown here is derived from an EMBL/GenBank/DDBJ whole genome shotgun (WGS) entry which is preliminary data.</text>
</comment>
<feature type="binding site" evidence="16">
    <location>
        <position position="239"/>
    </location>
    <ligand>
        <name>S-adenosyl-L-methionine</name>
        <dbReference type="ChEBI" id="CHEBI:59789"/>
        <label>2</label>
    </ligand>
</feature>
<evidence type="ECO:0000256" key="12">
    <source>
        <dbReference type="ARBA" id="ARBA00023244"/>
    </source>
</evidence>
<evidence type="ECO:0000313" key="19">
    <source>
        <dbReference type="EMBL" id="MBB6180271.1"/>
    </source>
</evidence>
<evidence type="ECO:0000256" key="1">
    <source>
        <dbReference type="ARBA" id="ARBA00004496"/>
    </source>
</evidence>
<dbReference type="PROSITE" id="PS51918">
    <property type="entry name" value="RADICAL_SAM"/>
    <property type="match status" value="1"/>
</dbReference>
<proteinExistence type="inferred from homology"/>
<feature type="binding site" evidence="16">
    <location>
        <position position="180"/>
    </location>
    <ligand>
        <name>S-adenosyl-L-methionine</name>
        <dbReference type="ChEBI" id="CHEBI:59789"/>
        <label>2</label>
    </ligand>
</feature>
<keyword evidence="6 15" id="KW-0963">Cytoplasm</keyword>
<dbReference type="GO" id="GO:0046872">
    <property type="term" value="F:metal ion binding"/>
    <property type="evidence" value="ECO:0007669"/>
    <property type="project" value="UniProtKB-KW"/>
</dbReference>
<evidence type="ECO:0000256" key="15">
    <source>
        <dbReference type="PIRNR" id="PIRNR000167"/>
    </source>
</evidence>
<dbReference type="EC" id="1.3.98.3" evidence="15"/>
<evidence type="ECO:0000256" key="13">
    <source>
        <dbReference type="ARBA" id="ARBA00024295"/>
    </source>
</evidence>
<evidence type="ECO:0000256" key="10">
    <source>
        <dbReference type="ARBA" id="ARBA00023004"/>
    </source>
</evidence>
<dbReference type="PANTHER" id="PTHR13932:SF6">
    <property type="entry name" value="OXYGEN-INDEPENDENT COPROPORPHYRINOGEN III OXIDASE"/>
    <property type="match status" value="1"/>
</dbReference>
<keyword evidence="5 15" id="KW-0004">4Fe-4S</keyword>
<comment type="subcellular location">
    <subcellularLocation>
        <location evidence="1 15">Cytoplasm</location>
    </subcellularLocation>
</comment>
<protein>
    <recommendedName>
        <fullName evidence="15">Coproporphyrinogen-III oxidase</fullName>
        <ecNumber evidence="15">1.3.98.3</ecNumber>
    </recommendedName>
</protein>
<dbReference type="Proteomes" id="UP000535501">
    <property type="component" value="Unassembled WGS sequence"/>
</dbReference>
<feature type="binding site" evidence="16">
    <location>
        <position position="168"/>
    </location>
    <ligand>
        <name>S-adenosyl-L-methionine</name>
        <dbReference type="ChEBI" id="CHEBI:59789"/>
        <label>2</label>
    </ligand>
</feature>
<comment type="catalytic activity">
    <reaction evidence="14 15">
        <text>coproporphyrinogen III + 2 S-adenosyl-L-methionine = protoporphyrinogen IX + 2 5'-deoxyadenosine + 2 L-methionine + 2 CO2</text>
        <dbReference type="Rhea" id="RHEA:15425"/>
        <dbReference type="ChEBI" id="CHEBI:16526"/>
        <dbReference type="ChEBI" id="CHEBI:17319"/>
        <dbReference type="ChEBI" id="CHEBI:57307"/>
        <dbReference type="ChEBI" id="CHEBI:57309"/>
        <dbReference type="ChEBI" id="CHEBI:57844"/>
        <dbReference type="ChEBI" id="CHEBI:59789"/>
        <dbReference type="EC" id="1.3.98.3"/>
    </reaction>
</comment>
<dbReference type="Pfam" id="PF04055">
    <property type="entry name" value="Radical_SAM"/>
    <property type="match status" value="1"/>
</dbReference>
<keyword evidence="10 15" id="KW-0408">Iron</keyword>
<dbReference type="AlphaFoldDB" id="A0A7W9YZ43"/>
<keyword evidence="8 15" id="KW-0479">Metal-binding</keyword>
<dbReference type="UniPathway" id="UPA00251">
    <property type="reaction ID" value="UER00323"/>
</dbReference>
<comment type="similarity">
    <text evidence="3 15">Belongs to the anaerobic coproporphyrinogen-III oxidase family.</text>
</comment>
<evidence type="ECO:0000256" key="6">
    <source>
        <dbReference type="ARBA" id="ARBA00022490"/>
    </source>
</evidence>
<name>A0A7W9YZ43_9HYPH</name>
<evidence type="ECO:0000256" key="16">
    <source>
        <dbReference type="PIRSR" id="PIRSR000167-1"/>
    </source>
</evidence>
<dbReference type="SMART" id="SM00729">
    <property type="entry name" value="Elp3"/>
    <property type="match status" value="1"/>
</dbReference>
<dbReference type="Gene3D" id="3.80.30.20">
    <property type="entry name" value="tm_1862 like domain"/>
    <property type="match status" value="1"/>
</dbReference>
<feature type="binding site" evidence="16">
    <location>
        <position position="205"/>
    </location>
    <ligand>
        <name>S-adenosyl-L-methionine</name>
        <dbReference type="ChEBI" id="CHEBI:59789"/>
        <label>2</label>
    </ligand>
</feature>
<feature type="binding site" evidence="16">
    <location>
        <begin position="109"/>
        <end position="110"/>
    </location>
    <ligand>
        <name>S-adenosyl-L-methionine</name>
        <dbReference type="ChEBI" id="CHEBI:59789"/>
        <label>2</label>
    </ligand>
</feature>
<feature type="binding site" evidence="16">
    <location>
        <begin position="63"/>
        <end position="65"/>
    </location>
    <ligand>
        <name>S-adenosyl-L-methionine</name>
        <dbReference type="ChEBI" id="CHEBI:59789"/>
        <label>2</label>
    </ligand>
</feature>
<keyword evidence="7 15" id="KW-0949">S-adenosyl-L-methionine</keyword>
<dbReference type="InterPro" id="IPR006638">
    <property type="entry name" value="Elp3/MiaA/NifB-like_rSAM"/>
</dbReference>
<dbReference type="EMBL" id="JACHEJ010000004">
    <property type="protein sequence ID" value="MBB6180271.1"/>
    <property type="molecule type" value="Genomic_DNA"/>
</dbReference>
<feature type="binding site" evidence="16">
    <location>
        <position position="325"/>
    </location>
    <ligand>
        <name>S-adenosyl-L-methionine</name>
        <dbReference type="ChEBI" id="CHEBI:59789"/>
        <label>1</label>
    </ligand>
</feature>
<dbReference type="SUPFAM" id="SSF102114">
    <property type="entry name" value="Radical SAM enzymes"/>
    <property type="match status" value="1"/>
</dbReference>
<evidence type="ECO:0000256" key="5">
    <source>
        <dbReference type="ARBA" id="ARBA00022485"/>
    </source>
</evidence>
<dbReference type="GO" id="GO:0005737">
    <property type="term" value="C:cytoplasm"/>
    <property type="evidence" value="ECO:0007669"/>
    <property type="project" value="UniProtKB-SubCell"/>
</dbReference>
<evidence type="ECO:0000256" key="14">
    <source>
        <dbReference type="ARBA" id="ARBA00048321"/>
    </source>
</evidence>
<dbReference type="GO" id="GO:0006782">
    <property type="term" value="P:protoporphyrinogen IX biosynthetic process"/>
    <property type="evidence" value="ECO:0007669"/>
    <property type="project" value="UniProtKB-UniPathway"/>
</dbReference>
<evidence type="ECO:0000256" key="17">
    <source>
        <dbReference type="PIRSR" id="PIRSR000167-2"/>
    </source>
</evidence>
<evidence type="ECO:0000256" key="8">
    <source>
        <dbReference type="ARBA" id="ARBA00022723"/>
    </source>
</evidence>
<dbReference type="GO" id="GO:0051539">
    <property type="term" value="F:4 iron, 4 sulfur cluster binding"/>
    <property type="evidence" value="ECO:0007669"/>
    <property type="project" value="UniProtKB-KW"/>
</dbReference>
<dbReference type="GO" id="GO:0004109">
    <property type="term" value="F:coproporphyrinogen oxidase activity"/>
    <property type="evidence" value="ECO:0007669"/>
    <property type="project" value="InterPro"/>
</dbReference>
<reference evidence="19 20" key="1">
    <citation type="submission" date="2020-08" db="EMBL/GenBank/DDBJ databases">
        <title>Genomic Encyclopedia of Type Strains, Phase IV (KMG-IV): sequencing the most valuable type-strain genomes for metagenomic binning, comparative biology and taxonomic classification.</title>
        <authorList>
            <person name="Goeker M."/>
        </authorList>
    </citation>
    <scope>NUCLEOTIDE SEQUENCE [LARGE SCALE GENOMIC DNA]</scope>
    <source>
        <strain evidence="19 20">DSM 102134</strain>
    </source>
</reference>
<keyword evidence="9 15" id="KW-0560">Oxidoreductase</keyword>
<dbReference type="InterPro" id="IPR034505">
    <property type="entry name" value="Coproporphyrinogen-III_oxidase"/>
</dbReference>
<feature type="domain" description="Radical SAM core" evidence="18">
    <location>
        <begin position="42"/>
        <end position="279"/>
    </location>
</feature>
<keyword evidence="12 15" id="KW-0627">Porphyrin biosynthesis</keyword>
<evidence type="ECO:0000256" key="3">
    <source>
        <dbReference type="ARBA" id="ARBA00005493"/>
    </source>
</evidence>
<dbReference type="GO" id="GO:0051989">
    <property type="term" value="F:coproporphyrinogen dehydrogenase activity"/>
    <property type="evidence" value="ECO:0007669"/>
    <property type="project" value="UniProtKB-EC"/>
</dbReference>
<evidence type="ECO:0000256" key="9">
    <source>
        <dbReference type="ARBA" id="ARBA00023002"/>
    </source>
</evidence>
<feature type="binding site" evidence="16">
    <location>
        <position position="108"/>
    </location>
    <ligand>
        <name>S-adenosyl-L-methionine</name>
        <dbReference type="ChEBI" id="CHEBI:59789"/>
        <label>1</label>
    </ligand>
</feature>
<dbReference type="InterPro" id="IPR004558">
    <property type="entry name" value="Coprogen_oxidase_HemN"/>
</dbReference>
<evidence type="ECO:0000256" key="11">
    <source>
        <dbReference type="ARBA" id="ARBA00023014"/>
    </source>
</evidence>
<dbReference type="RefSeq" id="WP_077546986.1">
    <property type="nucleotide sequence ID" value="NZ_JACHEJ010000004.1"/>
</dbReference>
<gene>
    <name evidence="19" type="ORF">HNQ75_002246</name>
</gene>
<keyword evidence="20" id="KW-1185">Reference proteome</keyword>
<dbReference type="CDD" id="cd01335">
    <property type="entry name" value="Radical_SAM"/>
    <property type="match status" value="1"/>
</dbReference>
<organism evidence="19 20">
    <name type="scientific">Pseudorhizobium flavum</name>
    <dbReference type="NCBI Taxonomy" id="1335061"/>
    <lineage>
        <taxon>Bacteria</taxon>
        <taxon>Pseudomonadati</taxon>
        <taxon>Pseudomonadota</taxon>
        <taxon>Alphaproteobacteria</taxon>
        <taxon>Hyphomicrobiales</taxon>
        <taxon>Rhizobiaceae</taxon>
        <taxon>Rhizobium/Agrobacterium group</taxon>
        <taxon>Pseudorhizobium</taxon>
    </lineage>
</organism>
<evidence type="ECO:0000256" key="4">
    <source>
        <dbReference type="ARBA" id="ARBA00011245"/>
    </source>
</evidence>
<comment type="cofactor">
    <cofactor evidence="15 17">
        <name>[4Fe-4S] cluster</name>
        <dbReference type="ChEBI" id="CHEBI:49883"/>
    </cofactor>
    <text evidence="15 17">Binds 1 [4Fe-4S] cluster. The cluster is coordinated with 3 cysteines and an exchangeable S-adenosyl-L-methionine.</text>
</comment>
<feature type="binding site" evidence="17">
    <location>
        <position position="57"/>
    </location>
    <ligand>
        <name>[4Fe-4S] cluster</name>
        <dbReference type="ChEBI" id="CHEBI:49883"/>
        <note>4Fe-4S-S-AdoMet</note>
    </ligand>
</feature>